<protein>
    <submittedName>
        <fullName evidence="1">RidA family protein</fullName>
    </submittedName>
</protein>
<gene>
    <name evidence="1" type="ORF">EFK50_18280</name>
</gene>
<reference evidence="1 2" key="1">
    <citation type="submission" date="2018-11" db="EMBL/GenBank/DDBJ databases">
        <authorList>
            <person name="Li F."/>
        </authorList>
    </citation>
    <scope>NUCLEOTIDE SEQUENCE [LARGE SCALE GENOMIC DNA]</scope>
    <source>
        <strain evidence="1 2">Gsoil 097</strain>
    </source>
</reference>
<dbReference type="EMBL" id="RJSE01000008">
    <property type="protein sequence ID" value="RNL61403.1"/>
    <property type="molecule type" value="Genomic_DNA"/>
</dbReference>
<dbReference type="PANTHER" id="PTHR43857">
    <property type="entry name" value="BLR7761 PROTEIN"/>
    <property type="match status" value="1"/>
</dbReference>
<dbReference type="AlphaFoldDB" id="A0A3N0CEG3"/>
<dbReference type="Gene3D" id="3.30.1330.40">
    <property type="entry name" value="RutC-like"/>
    <property type="match status" value="1"/>
</dbReference>
<organism evidence="1 2">
    <name type="scientific">Nocardioides marmoriginsengisoli</name>
    <dbReference type="NCBI Taxonomy" id="661483"/>
    <lineage>
        <taxon>Bacteria</taxon>
        <taxon>Bacillati</taxon>
        <taxon>Actinomycetota</taxon>
        <taxon>Actinomycetes</taxon>
        <taxon>Propionibacteriales</taxon>
        <taxon>Nocardioidaceae</taxon>
        <taxon>Nocardioides</taxon>
    </lineage>
</organism>
<sequence>MSQAVRTGAAVIVSGQVGLDATGKLVSDDPYEQAKQSLVNVQLALEGVGATLSQVTKLVCYLTDPGHFPAYSTAKREIFGPQNGDDAPASTTVVVAALLDPRMLIEVEAYAYIAEPAPAELDPS</sequence>
<proteinExistence type="predicted"/>
<dbReference type="Proteomes" id="UP000267128">
    <property type="component" value="Unassembled WGS sequence"/>
</dbReference>
<comment type="caution">
    <text evidence="1">The sequence shown here is derived from an EMBL/GenBank/DDBJ whole genome shotgun (WGS) entry which is preliminary data.</text>
</comment>
<dbReference type="OrthoDB" id="3212792at2"/>
<dbReference type="CDD" id="cd00448">
    <property type="entry name" value="YjgF_YER057c_UK114_family"/>
    <property type="match status" value="1"/>
</dbReference>
<evidence type="ECO:0000313" key="2">
    <source>
        <dbReference type="Proteomes" id="UP000267128"/>
    </source>
</evidence>
<dbReference type="Pfam" id="PF01042">
    <property type="entry name" value="Ribonuc_L-PSP"/>
    <property type="match status" value="1"/>
</dbReference>
<accession>A0A3N0CEG3</accession>
<dbReference type="SUPFAM" id="SSF55298">
    <property type="entry name" value="YjgF-like"/>
    <property type="match status" value="1"/>
</dbReference>
<evidence type="ECO:0000313" key="1">
    <source>
        <dbReference type="EMBL" id="RNL61403.1"/>
    </source>
</evidence>
<name>A0A3N0CEG3_9ACTN</name>
<dbReference type="InterPro" id="IPR035959">
    <property type="entry name" value="RutC-like_sf"/>
</dbReference>
<keyword evidence="2" id="KW-1185">Reference proteome</keyword>
<dbReference type="InterPro" id="IPR006175">
    <property type="entry name" value="YjgF/YER057c/UK114"/>
</dbReference>
<dbReference type="PANTHER" id="PTHR43857:SF1">
    <property type="entry name" value="YJGH FAMILY PROTEIN"/>
    <property type="match status" value="1"/>
</dbReference>